<evidence type="ECO:0000313" key="4">
    <source>
        <dbReference type="Proteomes" id="UP000246050"/>
    </source>
</evidence>
<dbReference type="AlphaFoldDB" id="A0A317DJF8"/>
<evidence type="ECO:0000256" key="1">
    <source>
        <dbReference type="SAM" id="MobiDB-lite"/>
    </source>
</evidence>
<name>A0A317DJF8_9ACTN</name>
<comment type="caution">
    <text evidence="3">The sequence shown here is derived from an EMBL/GenBank/DDBJ whole genome shotgun (WGS) entry which is preliminary data.</text>
</comment>
<proteinExistence type="predicted"/>
<keyword evidence="2" id="KW-0472">Membrane</keyword>
<organism evidence="3 4">
    <name type="scientific">Micromonospora sicca</name>
    <dbReference type="NCBI Taxonomy" id="2202420"/>
    <lineage>
        <taxon>Bacteria</taxon>
        <taxon>Bacillati</taxon>
        <taxon>Actinomycetota</taxon>
        <taxon>Actinomycetes</taxon>
        <taxon>Micromonosporales</taxon>
        <taxon>Micromonosporaceae</taxon>
        <taxon>Micromonospora</taxon>
    </lineage>
</organism>
<feature type="transmembrane region" description="Helical" evidence="2">
    <location>
        <begin position="47"/>
        <end position="69"/>
    </location>
</feature>
<sequence>MRPRVAHVLHARPNPISQIIAAWPPLALLLTVELISRVPHHRRSLGAIRIVATAIIAGIATWVSYWHLVGVAVRYGETEAAAAYLLPVSVDGLVIVASVSLVEITARIRAATPEHGPPSIARPKPVPSVPPAVTPAPPSTTTPTLATAAHRPDADTLPAAATPAAARTAEPVTGPDLASADETVAGPAADAGEHRRAESAVPSGPAHAADPPSATRGIEGPPAERTPPPESDARHEEHSPRAPAASGDVPAFVPADDRPPRTLVSNGVPNDEATEGHVPSTTAAAVAYWYRRDPDLHPAEIAARIGRSERTVRRHWPPPTDTATPPVNGPHARHVADGLRR</sequence>
<dbReference type="Pfam" id="PF10935">
    <property type="entry name" value="DUF2637"/>
    <property type="match status" value="1"/>
</dbReference>
<feature type="transmembrane region" description="Helical" evidence="2">
    <location>
        <begin position="16"/>
        <end position="35"/>
    </location>
</feature>
<protein>
    <recommendedName>
        <fullName evidence="5">DUF2637 domain-containing protein</fullName>
    </recommendedName>
</protein>
<keyword evidence="2" id="KW-1133">Transmembrane helix</keyword>
<evidence type="ECO:0008006" key="5">
    <source>
        <dbReference type="Google" id="ProtNLM"/>
    </source>
</evidence>
<keyword evidence="2" id="KW-0812">Transmembrane</keyword>
<feature type="transmembrane region" description="Helical" evidence="2">
    <location>
        <begin position="81"/>
        <end position="102"/>
    </location>
</feature>
<reference evidence="3 4" key="1">
    <citation type="submission" date="2018-05" db="EMBL/GenBank/DDBJ databases">
        <title>Micromonosporas from Atacama Desert.</title>
        <authorList>
            <person name="Carro L."/>
            <person name="Golinska P."/>
            <person name="Klenk H.-P."/>
            <person name="Goodfellow M."/>
        </authorList>
    </citation>
    <scope>NUCLEOTIDE SEQUENCE [LARGE SCALE GENOMIC DNA]</scope>
    <source>
        <strain evidence="3 4">4G51</strain>
    </source>
</reference>
<dbReference type="InterPro" id="IPR021235">
    <property type="entry name" value="DUF2637"/>
</dbReference>
<dbReference type="Proteomes" id="UP000246050">
    <property type="component" value="Unassembled WGS sequence"/>
</dbReference>
<evidence type="ECO:0000313" key="3">
    <source>
        <dbReference type="EMBL" id="PWR14879.1"/>
    </source>
</evidence>
<accession>A0A317DJF8</accession>
<evidence type="ECO:0000256" key="2">
    <source>
        <dbReference type="SAM" id="Phobius"/>
    </source>
</evidence>
<dbReference type="OrthoDB" id="3405422at2"/>
<feature type="region of interest" description="Disordered" evidence="1">
    <location>
        <begin position="303"/>
        <end position="341"/>
    </location>
</feature>
<feature type="compositionally biased region" description="Low complexity" evidence="1">
    <location>
        <begin position="141"/>
        <end position="169"/>
    </location>
</feature>
<feature type="compositionally biased region" description="Basic and acidic residues" evidence="1">
    <location>
        <begin position="231"/>
        <end position="240"/>
    </location>
</feature>
<dbReference type="EMBL" id="QGKS01000211">
    <property type="protein sequence ID" value="PWR14879.1"/>
    <property type="molecule type" value="Genomic_DNA"/>
</dbReference>
<dbReference type="RefSeq" id="WP_109802021.1">
    <property type="nucleotide sequence ID" value="NZ_QGKS01000211.1"/>
</dbReference>
<feature type="compositionally biased region" description="Pro residues" evidence="1">
    <location>
        <begin position="124"/>
        <end position="140"/>
    </location>
</feature>
<feature type="region of interest" description="Disordered" evidence="1">
    <location>
        <begin position="113"/>
        <end position="279"/>
    </location>
</feature>
<gene>
    <name evidence="3" type="ORF">DKT69_14115</name>
</gene>